<dbReference type="eggNOG" id="COG1067">
    <property type="taxonomic scope" value="Bacteria"/>
</dbReference>
<name>D6SRY9_9BACT</name>
<gene>
    <name evidence="4" type="ORF">Dthio_PD0789</name>
</gene>
<reference evidence="4" key="1">
    <citation type="submission" date="2010-05" db="EMBL/GenBank/DDBJ databases">
        <title>The draft genome of Desulfonatronospira thiodismutans ASO3-1.</title>
        <authorList>
            <consortium name="US DOE Joint Genome Institute (JGI-PGF)"/>
            <person name="Lucas S."/>
            <person name="Copeland A."/>
            <person name="Lapidus A."/>
            <person name="Cheng J.-F."/>
            <person name="Bruce D."/>
            <person name="Goodwin L."/>
            <person name="Pitluck S."/>
            <person name="Chertkov O."/>
            <person name="Brettin T."/>
            <person name="Detter J.C."/>
            <person name="Han C."/>
            <person name="Land M.L."/>
            <person name="Hauser L."/>
            <person name="Kyrpides N."/>
            <person name="Mikhailova N."/>
            <person name="Muyzer G."/>
            <person name="Woyke T."/>
        </authorList>
    </citation>
    <scope>NUCLEOTIDE SEQUENCE [LARGE SCALE GENOMIC DNA]</scope>
    <source>
        <strain evidence="4">ASO3-1</strain>
    </source>
</reference>
<protein>
    <recommendedName>
        <fullName evidence="2">endopeptidase La</fullName>
        <ecNumber evidence="2">3.4.21.53</ecNumber>
    </recommendedName>
</protein>
<dbReference type="Proteomes" id="UP000005496">
    <property type="component" value="Unassembled WGS sequence"/>
</dbReference>
<dbReference type="InterPro" id="IPR041699">
    <property type="entry name" value="AAA_32"/>
</dbReference>
<comment type="caution">
    <text evidence="4">The sequence shown here is derived from an EMBL/GenBank/DDBJ whole genome shotgun (WGS) entry which is preliminary data.</text>
</comment>
<evidence type="ECO:0000313" key="4">
    <source>
        <dbReference type="EMBL" id="EFI33455.1"/>
    </source>
</evidence>
<dbReference type="InterPro" id="IPR014721">
    <property type="entry name" value="Ribsml_uS5_D2-typ_fold_subgr"/>
</dbReference>
<dbReference type="EC" id="3.4.21.53" evidence="2"/>
<accession>D6SRY9</accession>
<comment type="similarity">
    <text evidence="2">Belongs to the peptidase S16 family.</text>
</comment>
<sequence>MTRKFQVPASRLSIKLSPSRIGFSHTGRAAARRDKKHVFQQRAFDALELTLAIKRSGYNAYLSGEKGLGRNRFILDFLRPRAGKMPAPGDLVYVNNLQDPDQPLAITLPPGSARDLRREMQAAIKKIRESIPAGFEQDFYIRKHGDLIKEYNETRENLLSRMEHKAHKSGFSLSVDENGSLTLYPLVEGRAMDPEEFEKLESEVRKDLMQQSNRIMEALLGLSRQISRKEQDLKDNERRLDREVAGGRIDTCLKKIRQKFPDNQKLMDYLESLKQDLLDNIDQFKPRDQSSESSQEVQVGGPDACLSRYGVNIFVEHCRNGGAPVLVEDNPNYFNLLGCIERETEMGAYYTDFTLIKPGSLHKANGGFLIIRAEDILAQPQAWEGLLRCLRSGRAEIEDPADQYEMVRTRTIRPEPIDLDIKIILLGSDELYEILLEADERFGKLFKVKAHLRESIPRTEESIRNQSMDLAEIAVSNSLMPFDREAVAALVDQSSRIAGDQQKLSLKYSHLADLMVEADAYARMHGADRVNADSVCQALKSRKYRLSLYEDEFMSEYEREAIKVQTQGSAVGRANGLSISMYGDYILALPHQISCTTGVGHGGIMDLEREAELGGPIHTKGMMIIKGYLQNLFAQEKPLVLSGSLCFEQNYAQIDGDSASGAELAALLSALSNIPINLSYAFTGAISQSGAVMAVGEVTRKIEGYFELCRRKGLTGGQGVIIPRDNLTHLMLSREVIQAVKDNMFQVYAVTCIEEAMEILTGTRAGKKLADGKYSPGSIYRLADERLQHLAHLADKQVPGKRKKK</sequence>
<dbReference type="RefSeq" id="WP_008870807.1">
    <property type="nucleotide sequence ID" value="NZ_ACJN02000003.1"/>
</dbReference>
<dbReference type="AlphaFoldDB" id="D6SRY9"/>
<dbReference type="Gene3D" id="3.30.230.10">
    <property type="match status" value="1"/>
</dbReference>
<dbReference type="Pfam" id="PF13654">
    <property type="entry name" value="AAA_32"/>
    <property type="match status" value="1"/>
</dbReference>
<evidence type="ECO:0000259" key="3">
    <source>
        <dbReference type="PROSITE" id="PS51786"/>
    </source>
</evidence>
<dbReference type="InterPro" id="IPR046844">
    <property type="entry name" value="Lon-like_helical"/>
</dbReference>
<dbReference type="OrthoDB" id="9758568at2"/>
<organism evidence="4 5">
    <name type="scientific">Desulfonatronospira thiodismutans ASO3-1</name>
    <dbReference type="NCBI Taxonomy" id="555779"/>
    <lineage>
        <taxon>Bacteria</taxon>
        <taxon>Pseudomonadati</taxon>
        <taxon>Thermodesulfobacteriota</taxon>
        <taxon>Desulfovibrionia</taxon>
        <taxon>Desulfovibrionales</taxon>
        <taxon>Desulfonatronovibrionaceae</taxon>
        <taxon>Desulfonatronospira</taxon>
    </lineage>
</organism>
<comment type="catalytic activity">
    <reaction evidence="2">
        <text>Hydrolysis of proteins in presence of ATP.</text>
        <dbReference type="EC" id="3.4.21.53"/>
    </reaction>
</comment>
<dbReference type="InterPro" id="IPR027065">
    <property type="entry name" value="Lon_Prtase"/>
</dbReference>
<dbReference type="Pfam" id="PF20436">
    <property type="entry name" value="LonB_AAA-LID"/>
    <property type="match status" value="1"/>
</dbReference>
<dbReference type="InterPro" id="IPR008269">
    <property type="entry name" value="Lon_proteolytic"/>
</dbReference>
<keyword evidence="1 2" id="KW-0645">Protease</keyword>
<dbReference type="GO" id="GO:0006508">
    <property type="term" value="P:proteolysis"/>
    <property type="evidence" value="ECO:0007669"/>
    <property type="project" value="UniProtKB-KW"/>
</dbReference>
<keyword evidence="2" id="KW-0378">Hydrolase</keyword>
<evidence type="ECO:0000313" key="5">
    <source>
        <dbReference type="Proteomes" id="UP000005496"/>
    </source>
</evidence>
<dbReference type="Pfam" id="PF20437">
    <property type="entry name" value="LonC_helical"/>
    <property type="match status" value="1"/>
</dbReference>
<feature type="domain" description="Lon proteolytic" evidence="3">
    <location>
        <begin position="568"/>
        <end position="763"/>
    </location>
</feature>
<dbReference type="Gene3D" id="3.40.50.300">
    <property type="entry name" value="P-loop containing nucleotide triphosphate hydrolases"/>
    <property type="match status" value="2"/>
</dbReference>
<dbReference type="Gene3D" id="1.10.8.60">
    <property type="match status" value="1"/>
</dbReference>
<feature type="active site" evidence="2">
    <location>
        <position position="701"/>
    </location>
</feature>
<dbReference type="GO" id="GO:0004176">
    <property type="term" value="F:ATP-dependent peptidase activity"/>
    <property type="evidence" value="ECO:0007669"/>
    <property type="project" value="UniProtKB-UniRule"/>
</dbReference>
<dbReference type="GO" id="GO:0004252">
    <property type="term" value="F:serine-type endopeptidase activity"/>
    <property type="evidence" value="ECO:0007669"/>
    <property type="project" value="UniProtKB-UniRule"/>
</dbReference>
<dbReference type="InterPro" id="IPR027417">
    <property type="entry name" value="P-loop_NTPase"/>
</dbReference>
<dbReference type="SUPFAM" id="SSF54211">
    <property type="entry name" value="Ribosomal protein S5 domain 2-like"/>
    <property type="match status" value="1"/>
</dbReference>
<dbReference type="GO" id="GO:0005524">
    <property type="term" value="F:ATP binding"/>
    <property type="evidence" value="ECO:0007669"/>
    <property type="project" value="InterPro"/>
</dbReference>
<feature type="active site" evidence="2">
    <location>
        <position position="658"/>
    </location>
</feature>
<dbReference type="Pfam" id="PF05362">
    <property type="entry name" value="Lon_C"/>
    <property type="match status" value="1"/>
</dbReference>
<evidence type="ECO:0000256" key="2">
    <source>
        <dbReference type="PROSITE-ProRule" id="PRU01122"/>
    </source>
</evidence>
<keyword evidence="2" id="KW-0720">Serine protease</keyword>
<proteinExistence type="inferred from homology"/>
<dbReference type="PRINTS" id="PR00830">
    <property type="entry name" value="ENDOLAPTASE"/>
</dbReference>
<evidence type="ECO:0000256" key="1">
    <source>
        <dbReference type="ARBA" id="ARBA00022670"/>
    </source>
</evidence>
<dbReference type="InterPro" id="IPR046843">
    <property type="entry name" value="LonB_AAA-LID"/>
</dbReference>
<dbReference type="InterPro" id="IPR020568">
    <property type="entry name" value="Ribosomal_Su5_D2-typ_SF"/>
</dbReference>
<dbReference type="PANTHER" id="PTHR10046">
    <property type="entry name" value="ATP DEPENDENT LON PROTEASE FAMILY MEMBER"/>
    <property type="match status" value="1"/>
</dbReference>
<dbReference type="EMBL" id="ACJN02000003">
    <property type="protein sequence ID" value="EFI33455.1"/>
    <property type="molecule type" value="Genomic_DNA"/>
</dbReference>
<dbReference type="PROSITE" id="PS51786">
    <property type="entry name" value="LON_PROTEOLYTIC"/>
    <property type="match status" value="1"/>
</dbReference>
<keyword evidence="5" id="KW-1185">Reference proteome</keyword>
<dbReference type="GO" id="GO:0030163">
    <property type="term" value="P:protein catabolic process"/>
    <property type="evidence" value="ECO:0007669"/>
    <property type="project" value="InterPro"/>
</dbReference>